<dbReference type="AlphaFoldDB" id="A0A4Y2D412"/>
<organism evidence="2 3">
    <name type="scientific">Araneus ventricosus</name>
    <name type="common">Orbweaver spider</name>
    <name type="synonym">Epeira ventricosa</name>
    <dbReference type="NCBI Taxonomy" id="182803"/>
    <lineage>
        <taxon>Eukaryota</taxon>
        <taxon>Metazoa</taxon>
        <taxon>Ecdysozoa</taxon>
        <taxon>Arthropoda</taxon>
        <taxon>Chelicerata</taxon>
        <taxon>Arachnida</taxon>
        <taxon>Araneae</taxon>
        <taxon>Araneomorphae</taxon>
        <taxon>Entelegynae</taxon>
        <taxon>Araneoidea</taxon>
        <taxon>Araneidae</taxon>
        <taxon>Araneus</taxon>
    </lineage>
</organism>
<dbReference type="EMBL" id="BGPR01000294">
    <property type="protein sequence ID" value="GBM11049.1"/>
    <property type="molecule type" value="Genomic_DNA"/>
</dbReference>
<evidence type="ECO:0000313" key="2">
    <source>
        <dbReference type="EMBL" id="GBM11049.1"/>
    </source>
</evidence>
<accession>A0A4Y2D412</accession>
<protein>
    <recommendedName>
        <fullName evidence="1">DDE-1 domain-containing protein</fullName>
    </recommendedName>
</protein>
<dbReference type="Pfam" id="PF03184">
    <property type="entry name" value="DDE_1"/>
    <property type="match status" value="1"/>
</dbReference>
<sequence>MSKLKCLTIKEKNLTPHEVSKGVKKKDIALNLVFLQTAGQQKSKPLVIGRSTNPGCFKGAKSLGVDYDFNKKSWITSEICEKWIQKLDKRMIA</sequence>
<evidence type="ECO:0000313" key="3">
    <source>
        <dbReference type="Proteomes" id="UP000499080"/>
    </source>
</evidence>
<evidence type="ECO:0000259" key="1">
    <source>
        <dbReference type="Pfam" id="PF03184"/>
    </source>
</evidence>
<name>A0A4Y2D412_ARAVE</name>
<dbReference type="GO" id="GO:0003676">
    <property type="term" value="F:nucleic acid binding"/>
    <property type="evidence" value="ECO:0007669"/>
    <property type="project" value="InterPro"/>
</dbReference>
<gene>
    <name evidence="2" type="ORF">AVEN_259744_1</name>
</gene>
<dbReference type="Proteomes" id="UP000499080">
    <property type="component" value="Unassembled WGS sequence"/>
</dbReference>
<comment type="caution">
    <text evidence="2">The sequence shown here is derived from an EMBL/GenBank/DDBJ whole genome shotgun (WGS) entry which is preliminary data.</text>
</comment>
<reference evidence="2 3" key="1">
    <citation type="journal article" date="2019" name="Sci. Rep.">
        <title>Orb-weaving spider Araneus ventricosus genome elucidates the spidroin gene catalogue.</title>
        <authorList>
            <person name="Kono N."/>
            <person name="Nakamura H."/>
            <person name="Ohtoshi R."/>
            <person name="Moran D.A.P."/>
            <person name="Shinohara A."/>
            <person name="Yoshida Y."/>
            <person name="Fujiwara M."/>
            <person name="Mori M."/>
            <person name="Tomita M."/>
            <person name="Arakawa K."/>
        </authorList>
    </citation>
    <scope>NUCLEOTIDE SEQUENCE [LARGE SCALE GENOMIC DNA]</scope>
</reference>
<dbReference type="InterPro" id="IPR004875">
    <property type="entry name" value="DDE_SF_endonuclease_dom"/>
</dbReference>
<proteinExistence type="predicted"/>
<dbReference type="OrthoDB" id="125347at2759"/>
<feature type="domain" description="DDE-1" evidence="1">
    <location>
        <begin position="37"/>
        <end position="91"/>
    </location>
</feature>
<keyword evidence="3" id="KW-1185">Reference proteome</keyword>